<evidence type="ECO:0000256" key="2">
    <source>
        <dbReference type="SAM" id="SignalP"/>
    </source>
</evidence>
<evidence type="ECO:0000256" key="1">
    <source>
        <dbReference type="SAM" id="MobiDB-lite"/>
    </source>
</evidence>
<keyword evidence="4" id="KW-1185">Reference proteome</keyword>
<dbReference type="PROSITE" id="PS51257">
    <property type="entry name" value="PROKAR_LIPOPROTEIN"/>
    <property type="match status" value="1"/>
</dbReference>
<keyword evidence="2" id="KW-0732">Signal</keyword>
<organism evidence="3 4">
    <name type="scientific">Enhygromyxa salina</name>
    <dbReference type="NCBI Taxonomy" id="215803"/>
    <lineage>
        <taxon>Bacteria</taxon>
        <taxon>Pseudomonadati</taxon>
        <taxon>Myxococcota</taxon>
        <taxon>Polyangia</taxon>
        <taxon>Nannocystales</taxon>
        <taxon>Nannocystaceae</taxon>
        <taxon>Enhygromyxa</taxon>
    </lineage>
</organism>
<dbReference type="AlphaFoldDB" id="A0A2S9YB62"/>
<evidence type="ECO:0008006" key="5">
    <source>
        <dbReference type="Google" id="ProtNLM"/>
    </source>
</evidence>
<reference evidence="3 4" key="1">
    <citation type="submission" date="2018-03" db="EMBL/GenBank/DDBJ databases">
        <title>Draft Genome Sequences of the Obligatory Marine Myxobacteria Enhygromyxa salina SWB005.</title>
        <authorList>
            <person name="Poehlein A."/>
            <person name="Moghaddam J.A."/>
            <person name="Harms H."/>
            <person name="Alanjari M."/>
            <person name="Koenig G.M."/>
            <person name="Daniel R."/>
            <person name="Schaeberle T.F."/>
        </authorList>
    </citation>
    <scope>NUCLEOTIDE SEQUENCE [LARGE SCALE GENOMIC DNA]</scope>
    <source>
        <strain evidence="3 4">SWB005</strain>
    </source>
</reference>
<dbReference type="RefSeq" id="WP_106391813.1">
    <property type="nucleotide sequence ID" value="NZ_PVNK01000122.1"/>
</dbReference>
<gene>
    <name evidence="3" type="ORF">ENSA5_24000</name>
</gene>
<sequence>MTHHRYRSQLLISLLGLLGLAACKSGPAEAEAQAQAQAQAEAEAERAPPAAELAPDAQAPAPSVAAVAGAPEPASDPATPGAPEPAAASSSELHLAARGSTHVGLHTLVDGRLVVAVGPQLMLVEPDGSFRPDPKMLAGIVHPREPGEDNLIGLNRWYTLSAGGRWPDDLVLTTTLESGFRGESDTPVVHRRAEGQWQVMSTRSKHYEWGANEIHPWIEGSLLTRRSYDPYYRGQEEWEGERGPSEAQMRTARQGIERARTLVVIRGVPKAPELGARRVATFKSWTNGDILLVTRDAHPDLVIAGPEGERSHVALPVASERELVIHGVEASAVGDAWIYGRDVAGEAGEDRAYLARWAQGAATRIDAPPCEEGVASFVVMADGTQWATCGPSLHERYSVAGAPGLWRKPVDGAWIRERVPADWGEPRQVAKLGEELWLATQHSIARSGTPKQVLELPELAVISSQVFEFGPPVPVGGYCDYALITLPTAPSEAASAKAALDRVLAKAKFEGYISLVKVTIRGVELLGVQVSGANDKSIPPIEAAVRAALGEGVGDALCYWSEVDDDDTIATWELDD</sequence>
<protein>
    <recommendedName>
        <fullName evidence="5">Lipoprotein</fullName>
    </recommendedName>
</protein>
<feature type="signal peptide" evidence="2">
    <location>
        <begin position="1"/>
        <end position="30"/>
    </location>
</feature>
<dbReference type="Proteomes" id="UP000237968">
    <property type="component" value="Unassembled WGS sequence"/>
</dbReference>
<name>A0A2S9YB62_9BACT</name>
<proteinExistence type="predicted"/>
<comment type="caution">
    <text evidence="3">The sequence shown here is derived from an EMBL/GenBank/DDBJ whole genome shotgun (WGS) entry which is preliminary data.</text>
</comment>
<evidence type="ECO:0000313" key="3">
    <source>
        <dbReference type="EMBL" id="PRQ02345.1"/>
    </source>
</evidence>
<feature type="chain" id="PRO_5015772114" description="Lipoprotein" evidence="2">
    <location>
        <begin position="31"/>
        <end position="576"/>
    </location>
</feature>
<feature type="region of interest" description="Disordered" evidence="1">
    <location>
        <begin position="32"/>
        <end position="93"/>
    </location>
</feature>
<evidence type="ECO:0000313" key="4">
    <source>
        <dbReference type="Proteomes" id="UP000237968"/>
    </source>
</evidence>
<accession>A0A2S9YB62</accession>
<dbReference type="EMBL" id="PVNK01000122">
    <property type="protein sequence ID" value="PRQ02345.1"/>
    <property type="molecule type" value="Genomic_DNA"/>
</dbReference>